<comment type="catalytic activity">
    <reaction evidence="1">
        <text>a uridine in RNA = a pseudouridine in RNA</text>
        <dbReference type="Rhea" id="RHEA:48348"/>
        <dbReference type="Rhea" id="RHEA-COMP:12068"/>
        <dbReference type="Rhea" id="RHEA-COMP:12069"/>
        <dbReference type="ChEBI" id="CHEBI:65314"/>
        <dbReference type="ChEBI" id="CHEBI:65315"/>
    </reaction>
</comment>
<feature type="compositionally biased region" description="Basic and acidic residues" evidence="6">
    <location>
        <begin position="37"/>
        <end position="51"/>
    </location>
</feature>
<dbReference type="Pfam" id="PF00849">
    <property type="entry name" value="PseudoU_synth_2"/>
    <property type="match status" value="1"/>
</dbReference>
<dbReference type="InterPro" id="IPR018496">
    <property type="entry name" value="PsdUridine_synth_RsuA/RluB_CS"/>
</dbReference>
<dbReference type="Pfam" id="PF01479">
    <property type="entry name" value="S4"/>
    <property type="match status" value="1"/>
</dbReference>
<dbReference type="GO" id="GO:0003723">
    <property type="term" value="F:RNA binding"/>
    <property type="evidence" value="ECO:0007669"/>
    <property type="project" value="UniProtKB-KW"/>
</dbReference>
<evidence type="ECO:0000256" key="6">
    <source>
        <dbReference type="SAM" id="MobiDB-lite"/>
    </source>
</evidence>
<feature type="region of interest" description="Disordered" evidence="6">
    <location>
        <begin position="1"/>
        <end position="51"/>
    </location>
</feature>
<evidence type="ECO:0000256" key="3">
    <source>
        <dbReference type="ARBA" id="ARBA00023235"/>
    </source>
</evidence>
<dbReference type="PANTHER" id="PTHR47683:SF2">
    <property type="entry name" value="RNA-BINDING S4 DOMAIN-CONTAINING PROTEIN"/>
    <property type="match status" value="1"/>
</dbReference>
<evidence type="ECO:0000313" key="9">
    <source>
        <dbReference type="Proteomes" id="UP000198122"/>
    </source>
</evidence>
<dbReference type="CDD" id="cd00165">
    <property type="entry name" value="S4"/>
    <property type="match status" value="1"/>
</dbReference>
<dbReference type="RefSeq" id="WP_088817273.1">
    <property type="nucleotide sequence ID" value="NZ_FYEZ01000001.1"/>
</dbReference>
<dbReference type="InterPro" id="IPR036986">
    <property type="entry name" value="S4_RNA-bd_sf"/>
</dbReference>
<organism evidence="8 9">
    <name type="scientific">Kytococcus aerolatus</name>
    <dbReference type="NCBI Taxonomy" id="592308"/>
    <lineage>
        <taxon>Bacteria</taxon>
        <taxon>Bacillati</taxon>
        <taxon>Actinomycetota</taxon>
        <taxon>Actinomycetes</taxon>
        <taxon>Micrococcales</taxon>
        <taxon>Kytococcaceae</taxon>
        <taxon>Kytococcus</taxon>
    </lineage>
</organism>
<evidence type="ECO:0000259" key="7">
    <source>
        <dbReference type="SMART" id="SM00363"/>
    </source>
</evidence>
<dbReference type="FunFam" id="3.10.290.10:FF:000003">
    <property type="entry name" value="Pseudouridine synthase"/>
    <property type="match status" value="1"/>
</dbReference>
<dbReference type="InterPro" id="IPR050343">
    <property type="entry name" value="RsuA_PseudoU_synthase"/>
</dbReference>
<evidence type="ECO:0000313" key="8">
    <source>
        <dbReference type="EMBL" id="SNC60248.1"/>
    </source>
</evidence>
<dbReference type="OrthoDB" id="9807213at2"/>
<keyword evidence="3 5" id="KW-0413">Isomerase</keyword>
<dbReference type="InterPro" id="IPR002942">
    <property type="entry name" value="S4_RNA-bd"/>
</dbReference>
<dbReference type="Gene3D" id="3.30.70.1560">
    <property type="entry name" value="Alpha-L RNA-binding motif"/>
    <property type="match status" value="1"/>
</dbReference>
<dbReference type="SUPFAM" id="SSF55120">
    <property type="entry name" value="Pseudouridine synthase"/>
    <property type="match status" value="1"/>
</dbReference>
<dbReference type="EC" id="5.4.99.-" evidence="5"/>
<keyword evidence="4" id="KW-0694">RNA-binding</keyword>
<dbReference type="InterPro" id="IPR000748">
    <property type="entry name" value="PsdUridine_synth_RsuA/RluB/E/F"/>
</dbReference>
<dbReference type="PROSITE" id="PS50889">
    <property type="entry name" value="S4"/>
    <property type="match status" value="1"/>
</dbReference>
<protein>
    <recommendedName>
        <fullName evidence="5">Pseudouridine synthase</fullName>
        <ecNumber evidence="5">5.4.99.-</ecNumber>
    </recommendedName>
</protein>
<evidence type="ECO:0000256" key="4">
    <source>
        <dbReference type="PROSITE-ProRule" id="PRU00182"/>
    </source>
</evidence>
<dbReference type="PROSITE" id="PS01149">
    <property type="entry name" value="PSI_RSU"/>
    <property type="match status" value="1"/>
</dbReference>
<dbReference type="GO" id="GO:0000455">
    <property type="term" value="P:enzyme-directed rRNA pseudouridine synthesis"/>
    <property type="evidence" value="ECO:0007669"/>
    <property type="project" value="UniProtKB-ARBA"/>
</dbReference>
<reference evidence="8 9" key="1">
    <citation type="submission" date="2017-06" db="EMBL/GenBank/DDBJ databases">
        <authorList>
            <person name="Kim H.J."/>
            <person name="Triplett B.A."/>
        </authorList>
    </citation>
    <scope>NUCLEOTIDE SEQUENCE [LARGE SCALE GENOMIC DNA]</scope>
    <source>
        <strain evidence="8 9">DSM 22179</strain>
    </source>
</reference>
<dbReference type="InterPro" id="IPR042092">
    <property type="entry name" value="PsdUridine_s_RsuA/RluB/E/F_cat"/>
</dbReference>
<proteinExistence type="inferred from homology"/>
<dbReference type="PANTHER" id="PTHR47683">
    <property type="entry name" value="PSEUDOURIDINE SYNTHASE FAMILY PROTEIN-RELATED"/>
    <property type="match status" value="1"/>
</dbReference>
<dbReference type="Gene3D" id="3.10.290.10">
    <property type="entry name" value="RNA-binding S4 domain"/>
    <property type="match status" value="1"/>
</dbReference>
<dbReference type="AlphaFoldDB" id="A0A212T2H8"/>
<evidence type="ECO:0000256" key="5">
    <source>
        <dbReference type="RuleBase" id="RU003887"/>
    </source>
</evidence>
<feature type="domain" description="RNA-binding S4" evidence="7">
    <location>
        <begin position="51"/>
        <end position="115"/>
    </location>
</feature>
<dbReference type="CDD" id="cd02870">
    <property type="entry name" value="PseudoU_synth_RsuA_like"/>
    <property type="match status" value="1"/>
</dbReference>
<dbReference type="Gene3D" id="3.30.70.580">
    <property type="entry name" value="Pseudouridine synthase I, catalytic domain, N-terminal subdomain"/>
    <property type="match status" value="1"/>
</dbReference>
<dbReference type="NCBIfam" id="TIGR00093">
    <property type="entry name" value="pseudouridine synthase"/>
    <property type="match status" value="1"/>
</dbReference>
<dbReference type="InterPro" id="IPR020103">
    <property type="entry name" value="PsdUridine_synth_cat_dom_sf"/>
</dbReference>
<gene>
    <name evidence="8" type="ORF">SAMN05445756_0238</name>
</gene>
<dbReference type="SUPFAM" id="SSF55174">
    <property type="entry name" value="Alpha-L RNA-binding motif"/>
    <property type="match status" value="1"/>
</dbReference>
<dbReference type="InterPro" id="IPR006145">
    <property type="entry name" value="PsdUridine_synth_RsuA/RluA"/>
</dbReference>
<evidence type="ECO:0000256" key="1">
    <source>
        <dbReference type="ARBA" id="ARBA00000073"/>
    </source>
</evidence>
<dbReference type="Proteomes" id="UP000198122">
    <property type="component" value="Unassembled WGS sequence"/>
</dbReference>
<dbReference type="SMART" id="SM00363">
    <property type="entry name" value="S4"/>
    <property type="match status" value="1"/>
</dbReference>
<name>A0A212T2H8_9MICO</name>
<sequence>MSRRQDAGPGGPRRADGRGRRGTGGFGPVRQQRRRPSRDQQEHDVHDASGERLQKVLAAAGLGSRRACEQMILDGRVQVDGVPVVELGVRIDPARQKVAVDGLPVQLDESKVYLAFNKPLGVVSTMEDDEGRPCLGDYTMDRPERLFHIGRLDVETSGLILFTNDGEFAHRMQHPSYGVLKTYVATVPGPVRKGLGNQLREGVELEDGLIKVDDFSVIDSQPGWAMVQVILHEGRKHVVRRLLEEVGHPVRELVRTQVGPIRLTDLRPGNMRAITPDELARAMKEVDL</sequence>
<accession>A0A212T2H8</accession>
<comment type="similarity">
    <text evidence="2 5">Belongs to the pseudouridine synthase RsuA family.</text>
</comment>
<evidence type="ECO:0000256" key="2">
    <source>
        <dbReference type="ARBA" id="ARBA00008348"/>
    </source>
</evidence>
<dbReference type="InterPro" id="IPR020094">
    <property type="entry name" value="TruA/RsuA/RluB/E/F_N"/>
</dbReference>
<dbReference type="EMBL" id="FYEZ01000001">
    <property type="protein sequence ID" value="SNC60248.1"/>
    <property type="molecule type" value="Genomic_DNA"/>
</dbReference>
<dbReference type="GO" id="GO:0120159">
    <property type="term" value="F:rRNA pseudouridine synthase activity"/>
    <property type="evidence" value="ECO:0007669"/>
    <property type="project" value="UniProtKB-ARBA"/>
</dbReference>
<keyword evidence="9" id="KW-1185">Reference proteome</keyword>